<name>A0A5B0RQH4_PUCGR</name>
<sequence length="85" mass="9499">MPTYLKSRVACPAQSLLVWTFLEQMYVGWLSKYPILMECTAITVELPATDGGASNARTKHTIPSRLNVSQRDECGPRNYTIAQAH</sequence>
<dbReference type="Proteomes" id="UP000325313">
    <property type="component" value="Unassembled WGS sequence"/>
</dbReference>
<dbReference type="AlphaFoldDB" id="A0A5B0RQH4"/>
<dbReference type="EMBL" id="VDEP01000148">
    <property type="protein sequence ID" value="KAA1127877.1"/>
    <property type="molecule type" value="Genomic_DNA"/>
</dbReference>
<feature type="region of interest" description="Disordered" evidence="1">
    <location>
        <begin position="49"/>
        <end position="71"/>
    </location>
</feature>
<proteinExistence type="predicted"/>
<gene>
    <name evidence="2" type="ORF">PGTUg99_012420</name>
</gene>
<accession>A0A5B0RQH4</accession>
<evidence type="ECO:0000256" key="1">
    <source>
        <dbReference type="SAM" id="MobiDB-lite"/>
    </source>
</evidence>
<organism evidence="2 3">
    <name type="scientific">Puccinia graminis f. sp. tritici</name>
    <dbReference type="NCBI Taxonomy" id="56615"/>
    <lineage>
        <taxon>Eukaryota</taxon>
        <taxon>Fungi</taxon>
        <taxon>Dikarya</taxon>
        <taxon>Basidiomycota</taxon>
        <taxon>Pucciniomycotina</taxon>
        <taxon>Pucciniomycetes</taxon>
        <taxon>Pucciniales</taxon>
        <taxon>Pucciniaceae</taxon>
        <taxon>Puccinia</taxon>
    </lineage>
</organism>
<evidence type="ECO:0000313" key="2">
    <source>
        <dbReference type="EMBL" id="KAA1127877.1"/>
    </source>
</evidence>
<protein>
    <submittedName>
        <fullName evidence="2">Uncharacterized protein</fullName>
    </submittedName>
</protein>
<comment type="caution">
    <text evidence="2">The sequence shown here is derived from an EMBL/GenBank/DDBJ whole genome shotgun (WGS) entry which is preliminary data.</text>
</comment>
<reference evidence="2 3" key="1">
    <citation type="submission" date="2019-05" db="EMBL/GenBank/DDBJ databases">
        <title>Emergence of the Ug99 lineage of the wheat stem rust pathogen through somatic hybridization.</title>
        <authorList>
            <person name="Li F."/>
            <person name="Upadhyaya N.M."/>
            <person name="Sperschneider J."/>
            <person name="Matny O."/>
            <person name="Nguyen-Phuc H."/>
            <person name="Mago R."/>
            <person name="Raley C."/>
            <person name="Miller M.E."/>
            <person name="Silverstein K.A.T."/>
            <person name="Henningsen E."/>
            <person name="Hirsch C.D."/>
            <person name="Visser B."/>
            <person name="Pretorius Z.A."/>
            <person name="Steffenson B.J."/>
            <person name="Schwessinger B."/>
            <person name="Dodds P.N."/>
            <person name="Figueroa M."/>
        </authorList>
    </citation>
    <scope>NUCLEOTIDE SEQUENCE [LARGE SCALE GENOMIC DNA]</scope>
    <source>
        <strain evidence="2 3">Ug99</strain>
    </source>
</reference>
<evidence type="ECO:0000313" key="3">
    <source>
        <dbReference type="Proteomes" id="UP000325313"/>
    </source>
</evidence>